<proteinExistence type="predicted"/>
<dbReference type="Gene3D" id="3.40.50.720">
    <property type="entry name" value="NAD(P)-binding Rossmann-like Domain"/>
    <property type="match status" value="1"/>
</dbReference>
<evidence type="ECO:0000313" key="3">
    <source>
        <dbReference type="EMBL" id="OGZ45955.1"/>
    </source>
</evidence>
<evidence type="ECO:0000313" key="4">
    <source>
        <dbReference type="Proteomes" id="UP000176576"/>
    </source>
</evidence>
<organism evidence="3 4">
    <name type="scientific">Candidatus Ryanbacteria bacterium RIFCSPHIGHO2_02_FULL_45_13b</name>
    <dbReference type="NCBI Taxonomy" id="1802117"/>
    <lineage>
        <taxon>Bacteria</taxon>
        <taxon>Candidatus Ryaniibacteriota</taxon>
    </lineage>
</organism>
<comment type="caution">
    <text evidence="3">The sequence shown here is derived from an EMBL/GenBank/DDBJ whole genome shotgun (WGS) entry which is preliminary data.</text>
</comment>
<accession>A0A1G2G6S4</accession>
<dbReference type="Pfam" id="PF00899">
    <property type="entry name" value="ThiF"/>
    <property type="match status" value="1"/>
</dbReference>
<keyword evidence="1" id="KW-1133">Transmembrane helix</keyword>
<keyword evidence="1" id="KW-0812">Transmembrane</keyword>
<keyword evidence="1" id="KW-0472">Membrane</keyword>
<evidence type="ECO:0000256" key="1">
    <source>
        <dbReference type="SAM" id="Phobius"/>
    </source>
</evidence>
<protein>
    <recommendedName>
        <fullName evidence="2">THIF-type NAD/FAD binding fold domain-containing protein</fullName>
    </recommendedName>
</protein>
<sequence length="235" mass="26213">MKANFERQLDILPPEKLLYPITLIGLGGIGSYTAYVVRKMGFREFHIWDPDMVEMHNVPSQHFSVGDEGHSKVGAVKMQMALSLPADSLLVTTNQLLFTDTSSQLEGLVISGVDTMEARHSIWAGVRKARTLVPLYIDARIGVEWDDAESKVKGEWLEVFAVKPSSIEDCELYEEHLCSDEEAEPLRCTAQAVAYIGSLIAGFVGSTVRKWVTGEPYHRHFLYDALTSQILIANL</sequence>
<name>A0A1G2G6S4_9BACT</name>
<dbReference type="Proteomes" id="UP000176576">
    <property type="component" value="Unassembled WGS sequence"/>
</dbReference>
<dbReference type="AlphaFoldDB" id="A0A1G2G6S4"/>
<gene>
    <name evidence="3" type="ORF">A3J54_03050</name>
</gene>
<dbReference type="SUPFAM" id="SSF69572">
    <property type="entry name" value="Activating enzymes of the ubiquitin-like proteins"/>
    <property type="match status" value="1"/>
</dbReference>
<dbReference type="GO" id="GO:0008641">
    <property type="term" value="F:ubiquitin-like modifier activating enzyme activity"/>
    <property type="evidence" value="ECO:0007669"/>
    <property type="project" value="InterPro"/>
</dbReference>
<dbReference type="EMBL" id="MHNN01000018">
    <property type="protein sequence ID" value="OGZ45955.1"/>
    <property type="molecule type" value="Genomic_DNA"/>
</dbReference>
<dbReference type="InterPro" id="IPR035985">
    <property type="entry name" value="Ubiquitin-activating_enz"/>
</dbReference>
<dbReference type="STRING" id="1802117.A3J54_03050"/>
<evidence type="ECO:0000259" key="2">
    <source>
        <dbReference type="Pfam" id="PF00899"/>
    </source>
</evidence>
<reference evidence="3 4" key="1">
    <citation type="journal article" date="2016" name="Nat. Commun.">
        <title>Thousands of microbial genomes shed light on interconnected biogeochemical processes in an aquifer system.</title>
        <authorList>
            <person name="Anantharaman K."/>
            <person name="Brown C.T."/>
            <person name="Hug L.A."/>
            <person name="Sharon I."/>
            <person name="Castelle C.J."/>
            <person name="Probst A.J."/>
            <person name="Thomas B.C."/>
            <person name="Singh A."/>
            <person name="Wilkins M.J."/>
            <person name="Karaoz U."/>
            <person name="Brodie E.L."/>
            <person name="Williams K.H."/>
            <person name="Hubbard S.S."/>
            <person name="Banfield J.F."/>
        </authorList>
    </citation>
    <scope>NUCLEOTIDE SEQUENCE [LARGE SCALE GENOMIC DNA]</scope>
</reference>
<dbReference type="InterPro" id="IPR000594">
    <property type="entry name" value="ThiF_NAD_FAD-bd"/>
</dbReference>
<feature type="transmembrane region" description="Helical" evidence="1">
    <location>
        <begin position="17"/>
        <end position="37"/>
    </location>
</feature>
<feature type="domain" description="THIF-type NAD/FAD binding fold" evidence="2">
    <location>
        <begin position="21"/>
        <end position="229"/>
    </location>
</feature>